<evidence type="ECO:0000259" key="5">
    <source>
        <dbReference type="Pfam" id="PF00496"/>
    </source>
</evidence>
<organism evidence="6 7">
    <name type="scientific">Rhodococcus globerulus</name>
    <dbReference type="NCBI Taxonomy" id="33008"/>
    <lineage>
        <taxon>Bacteria</taxon>
        <taxon>Bacillati</taxon>
        <taxon>Actinomycetota</taxon>
        <taxon>Actinomycetes</taxon>
        <taxon>Mycobacteriales</taxon>
        <taxon>Nocardiaceae</taxon>
        <taxon>Rhodococcus</taxon>
    </lineage>
</organism>
<dbReference type="SUPFAM" id="SSF53850">
    <property type="entry name" value="Periplasmic binding protein-like II"/>
    <property type="match status" value="1"/>
</dbReference>
<accession>A0ABU4C384</accession>
<reference evidence="6 7" key="1">
    <citation type="submission" date="2023-10" db="EMBL/GenBank/DDBJ databases">
        <title>Development of a sustainable strategy for remediation of hydrocarbon-contaminated territories based on the waste exchange concept.</title>
        <authorList>
            <person name="Krivoruchko A."/>
        </authorList>
    </citation>
    <scope>NUCLEOTIDE SEQUENCE [LARGE SCALE GENOMIC DNA]</scope>
    <source>
        <strain evidence="6 7">IEGM 1203</strain>
    </source>
</reference>
<evidence type="ECO:0000313" key="7">
    <source>
        <dbReference type="Proteomes" id="UP001185927"/>
    </source>
</evidence>
<dbReference type="Proteomes" id="UP001185927">
    <property type="component" value="Unassembled WGS sequence"/>
</dbReference>
<dbReference type="InterPro" id="IPR030678">
    <property type="entry name" value="Peptide/Ni-bd"/>
</dbReference>
<dbReference type="Pfam" id="PF00496">
    <property type="entry name" value="SBP_bac_5"/>
    <property type="match status" value="1"/>
</dbReference>
<dbReference type="InterPro" id="IPR039424">
    <property type="entry name" value="SBP_5"/>
</dbReference>
<keyword evidence="2" id="KW-0813">Transport</keyword>
<evidence type="ECO:0000256" key="1">
    <source>
        <dbReference type="ARBA" id="ARBA00005695"/>
    </source>
</evidence>
<evidence type="ECO:0000256" key="2">
    <source>
        <dbReference type="ARBA" id="ARBA00022448"/>
    </source>
</evidence>
<feature type="chain" id="PRO_5046158104" evidence="4">
    <location>
        <begin position="25"/>
        <end position="524"/>
    </location>
</feature>
<dbReference type="PIRSF" id="PIRSF002741">
    <property type="entry name" value="MppA"/>
    <property type="match status" value="1"/>
</dbReference>
<protein>
    <submittedName>
        <fullName evidence="6">ABC transporter substrate-binding protein</fullName>
    </submittedName>
</protein>
<evidence type="ECO:0000313" key="6">
    <source>
        <dbReference type="EMBL" id="MDV6270759.1"/>
    </source>
</evidence>
<feature type="domain" description="Solute-binding protein family 5" evidence="5">
    <location>
        <begin position="96"/>
        <end position="445"/>
    </location>
</feature>
<dbReference type="PROSITE" id="PS51257">
    <property type="entry name" value="PROKAR_LIPOPROTEIN"/>
    <property type="match status" value="1"/>
</dbReference>
<keyword evidence="3 4" id="KW-0732">Signal</keyword>
<evidence type="ECO:0000256" key="4">
    <source>
        <dbReference type="SAM" id="SignalP"/>
    </source>
</evidence>
<dbReference type="PANTHER" id="PTHR30290">
    <property type="entry name" value="PERIPLASMIC BINDING COMPONENT OF ABC TRANSPORTER"/>
    <property type="match status" value="1"/>
</dbReference>
<comment type="similarity">
    <text evidence="1">Belongs to the bacterial solute-binding protein 5 family.</text>
</comment>
<dbReference type="Gene3D" id="3.40.190.10">
    <property type="entry name" value="Periplasmic binding protein-like II"/>
    <property type="match status" value="1"/>
</dbReference>
<comment type="caution">
    <text evidence="6">The sequence shown here is derived from an EMBL/GenBank/DDBJ whole genome shotgun (WGS) entry which is preliminary data.</text>
</comment>
<feature type="signal peptide" evidence="4">
    <location>
        <begin position="1"/>
        <end position="24"/>
    </location>
</feature>
<sequence length="524" mass="55977">MIRTRRALAATLAAVCSVAVFVSACGTSPAETTGTSADAGEPVAGGVARAIVIGEPRTLDPAGLGNSWTRQSLLGNALYGTLMIEDPSTLDMKFTMATDFSTVDGGSTFTLKLRPGLTFSDETPLDAAAVKFNWDRLRDPANPSDSIRQASQVASTEVVDATTLNVVMAAPSPVFPQALVTGAMNWIASPTALQKGQAAFDENPVGAGPFTLTRWTRQDVMELKKNPRYWDAPKPYLDELTLRTVADATQRLNTMIAGGADFAMETNWASLAQAQDAGLSTDTVSFGGGLYMGMNVRRAPFDDERARRAVSMAVDLEAVNTVINDGKGVVPQTLFPETSPFFSDIPLTTPNKETAQKLFDELAAEGKPLSFTFTTYALPENKATAETVQAQLSAFKNVSMDIEVVDAATGNSRNATHDFDMIIASALFQDPDAALWTAFHSSSQGNITGISDQQLTGALDAGRVGKTIEERRAAYETVQKRLVALNPGIWYAKSAPSVITAKNAHGVVMYGFGSPLPEEFWMTN</sequence>
<dbReference type="CDD" id="cd00995">
    <property type="entry name" value="PBP2_NikA_DppA_OppA_like"/>
    <property type="match status" value="1"/>
</dbReference>
<dbReference type="EMBL" id="JAWLKB010000023">
    <property type="protein sequence ID" value="MDV6270759.1"/>
    <property type="molecule type" value="Genomic_DNA"/>
</dbReference>
<dbReference type="Gene3D" id="3.10.105.10">
    <property type="entry name" value="Dipeptide-binding Protein, Domain 3"/>
    <property type="match status" value="1"/>
</dbReference>
<keyword evidence="7" id="KW-1185">Reference proteome</keyword>
<dbReference type="RefSeq" id="WP_317545192.1">
    <property type="nucleotide sequence ID" value="NZ_JAWLKB010000023.1"/>
</dbReference>
<dbReference type="InterPro" id="IPR000914">
    <property type="entry name" value="SBP_5_dom"/>
</dbReference>
<proteinExistence type="inferred from homology"/>
<name>A0ABU4C384_RHOGO</name>
<evidence type="ECO:0000256" key="3">
    <source>
        <dbReference type="ARBA" id="ARBA00022729"/>
    </source>
</evidence>
<gene>
    <name evidence="6" type="ORF">R3Q16_29445</name>
</gene>
<dbReference type="PANTHER" id="PTHR30290:SF9">
    <property type="entry name" value="OLIGOPEPTIDE-BINDING PROTEIN APPA"/>
    <property type="match status" value="1"/>
</dbReference>